<dbReference type="Pfam" id="PF13419">
    <property type="entry name" value="HAD_2"/>
    <property type="match status" value="1"/>
</dbReference>
<dbReference type="AlphaFoldDB" id="A0A370HRB4"/>
<accession>A0A370HRB4</accession>
<sequence>MKLVLFDVDGTLIDSQNIIVAAQHAAFAAFGLEPPSREASLSIVGLSLAEAFTVLVGPKAPIDGLVQAYKDAFGTLRQDPAHAEPLFPGAEDCLGWLSRREDALLGIATGKSRRGVAHLLDRHGWHAVFTTIQTADDAPSKPHPAMILQAMEEVGAAPHETVMIGDSSYDMEMARAAGVLPIGVSWGFQPVAALNEAGASRIVNSYDELDQVLRNFLDHPSQPAA</sequence>
<dbReference type="RefSeq" id="WP_114769242.1">
    <property type="nucleotide sequence ID" value="NZ_QQBB01000002.1"/>
</dbReference>
<dbReference type="GO" id="GO:0006281">
    <property type="term" value="P:DNA repair"/>
    <property type="evidence" value="ECO:0007669"/>
    <property type="project" value="TreeGrafter"/>
</dbReference>
<dbReference type="OrthoDB" id="9782449at2"/>
<evidence type="ECO:0000313" key="2">
    <source>
        <dbReference type="Proteomes" id="UP000254925"/>
    </source>
</evidence>
<protein>
    <submittedName>
        <fullName evidence="1">Phosphoglycolate phosphatase</fullName>
    </submittedName>
</protein>
<dbReference type="Gene3D" id="3.40.50.1000">
    <property type="entry name" value="HAD superfamily/HAD-like"/>
    <property type="match status" value="1"/>
</dbReference>
<dbReference type="SUPFAM" id="SSF56784">
    <property type="entry name" value="HAD-like"/>
    <property type="match status" value="1"/>
</dbReference>
<name>A0A370HRB4_9HYPH</name>
<dbReference type="Gene3D" id="1.10.150.240">
    <property type="entry name" value="Putative phosphatase, domain 2"/>
    <property type="match status" value="1"/>
</dbReference>
<dbReference type="InterPro" id="IPR036412">
    <property type="entry name" value="HAD-like_sf"/>
</dbReference>
<keyword evidence="2" id="KW-1185">Reference proteome</keyword>
<dbReference type="GO" id="GO:0005829">
    <property type="term" value="C:cytosol"/>
    <property type="evidence" value="ECO:0007669"/>
    <property type="project" value="TreeGrafter"/>
</dbReference>
<organism evidence="1 2">
    <name type="scientific">Microvirga subterranea</name>
    <dbReference type="NCBI Taxonomy" id="186651"/>
    <lineage>
        <taxon>Bacteria</taxon>
        <taxon>Pseudomonadati</taxon>
        <taxon>Pseudomonadota</taxon>
        <taxon>Alphaproteobacteria</taxon>
        <taxon>Hyphomicrobiales</taxon>
        <taxon>Methylobacteriaceae</taxon>
        <taxon>Microvirga</taxon>
    </lineage>
</organism>
<proteinExistence type="predicted"/>
<dbReference type="PANTHER" id="PTHR43434:SF24">
    <property type="entry name" value="HYDROLASE-RELATED"/>
    <property type="match status" value="1"/>
</dbReference>
<evidence type="ECO:0000313" key="1">
    <source>
        <dbReference type="EMBL" id="RDI61067.1"/>
    </source>
</evidence>
<comment type="caution">
    <text evidence="1">The sequence shown here is derived from an EMBL/GenBank/DDBJ whole genome shotgun (WGS) entry which is preliminary data.</text>
</comment>
<gene>
    <name evidence="1" type="ORF">DES45_102461</name>
</gene>
<dbReference type="InterPro" id="IPR023214">
    <property type="entry name" value="HAD_sf"/>
</dbReference>
<dbReference type="EMBL" id="QQBB01000002">
    <property type="protein sequence ID" value="RDI61067.1"/>
    <property type="molecule type" value="Genomic_DNA"/>
</dbReference>
<dbReference type="SFLD" id="SFLDS00003">
    <property type="entry name" value="Haloacid_Dehalogenase"/>
    <property type="match status" value="1"/>
</dbReference>
<dbReference type="InterPro" id="IPR050155">
    <property type="entry name" value="HAD-like_hydrolase_sf"/>
</dbReference>
<dbReference type="GO" id="GO:0008967">
    <property type="term" value="F:phosphoglycolate phosphatase activity"/>
    <property type="evidence" value="ECO:0007669"/>
    <property type="project" value="TreeGrafter"/>
</dbReference>
<reference evidence="1 2" key="1">
    <citation type="submission" date="2018-07" db="EMBL/GenBank/DDBJ databases">
        <title>Genomic Encyclopedia of Type Strains, Phase IV (KMG-IV): sequencing the most valuable type-strain genomes for metagenomic binning, comparative biology and taxonomic classification.</title>
        <authorList>
            <person name="Goeker M."/>
        </authorList>
    </citation>
    <scope>NUCLEOTIDE SEQUENCE [LARGE SCALE GENOMIC DNA]</scope>
    <source>
        <strain evidence="1 2">DSM 14364</strain>
    </source>
</reference>
<dbReference type="Proteomes" id="UP000254925">
    <property type="component" value="Unassembled WGS sequence"/>
</dbReference>
<dbReference type="PANTHER" id="PTHR43434">
    <property type="entry name" value="PHOSPHOGLYCOLATE PHOSPHATASE"/>
    <property type="match status" value="1"/>
</dbReference>
<dbReference type="SFLD" id="SFLDG01135">
    <property type="entry name" value="C1.5.6:_HAD__Beta-PGM__Phospha"/>
    <property type="match status" value="1"/>
</dbReference>
<dbReference type="SFLD" id="SFLDG01129">
    <property type="entry name" value="C1.5:_HAD__Beta-PGM__Phosphata"/>
    <property type="match status" value="1"/>
</dbReference>
<dbReference type="NCBIfam" id="TIGR01549">
    <property type="entry name" value="HAD-SF-IA-v1"/>
    <property type="match status" value="1"/>
</dbReference>
<dbReference type="InterPro" id="IPR006439">
    <property type="entry name" value="HAD-SF_hydro_IA"/>
</dbReference>
<dbReference type="InterPro" id="IPR041492">
    <property type="entry name" value="HAD_2"/>
</dbReference>
<dbReference type="InterPro" id="IPR023198">
    <property type="entry name" value="PGP-like_dom2"/>
</dbReference>